<comment type="caution">
    <text evidence="2">The sequence shown here is derived from an EMBL/GenBank/DDBJ whole genome shotgun (WGS) entry which is preliminary data.</text>
</comment>
<keyword evidence="3" id="KW-1185">Reference proteome</keyword>
<evidence type="ECO:0000313" key="2">
    <source>
        <dbReference type="EMBL" id="KAJ7947385.1"/>
    </source>
</evidence>
<accession>A0AAD7PA67</accession>
<feature type="region of interest" description="Disordered" evidence="1">
    <location>
        <begin position="167"/>
        <end position="197"/>
    </location>
</feature>
<protein>
    <submittedName>
        <fullName evidence="2">Uncharacterized protein</fullName>
    </submittedName>
</protein>
<feature type="compositionally biased region" description="Basic and acidic residues" evidence="1">
    <location>
        <begin position="176"/>
        <end position="197"/>
    </location>
</feature>
<evidence type="ECO:0000256" key="1">
    <source>
        <dbReference type="SAM" id="MobiDB-lite"/>
    </source>
</evidence>
<sequence length="197" mass="21542">MRQRLKALRQKAEKALILKGKRPTKEGGYLPKGQNLARPPKMPSRSILHPPGSGAVPDDRDNKGCMAFEYDPSDRSKEDATLSQIRSFAKEGKGGALLEGANRTRWLFTGLGSDTCFPGCPGGCLHQRHPQYDLCHSEGDHLTHRHSSDGQSSVGKHLYYWAIGGRAKAEATTSEGSKDEGTAEREVETIELDADRG</sequence>
<organism evidence="2 3">
    <name type="scientific">Quillaja saponaria</name>
    <name type="common">Soap bark tree</name>
    <dbReference type="NCBI Taxonomy" id="32244"/>
    <lineage>
        <taxon>Eukaryota</taxon>
        <taxon>Viridiplantae</taxon>
        <taxon>Streptophyta</taxon>
        <taxon>Embryophyta</taxon>
        <taxon>Tracheophyta</taxon>
        <taxon>Spermatophyta</taxon>
        <taxon>Magnoliopsida</taxon>
        <taxon>eudicotyledons</taxon>
        <taxon>Gunneridae</taxon>
        <taxon>Pentapetalae</taxon>
        <taxon>rosids</taxon>
        <taxon>fabids</taxon>
        <taxon>Fabales</taxon>
        <taxon>Quillajaceae</taxon>
        <taxon>Quillaja</taxon>
    </lineage>
</organism>
<feature type="region of interest" description="Disordered" evidence="1">
    <location>
        <begin position="18"/>
        <end position="62"/>
    </location>
</feature>
<evidence type="ECO:0000313" key="3">
    <source>
        <dbReference type="Proteomes" id="UP001163823"/>
    </source>
</evidence>
<dbReference type="Proteomes" id="UP001163823">
    <property type="component" value="Chromosome 13"/>
</dbReference>
<name>A0AAD7PA67_QUISA</name>
<dbReference type="KEGG" id="qsa:O6P43_032197"/>
<dbReference type="EMBL" id="JARAOO010000013">
    <property type="protein sequence ID" value="KAJ7947385.1"/>
    <property type="molecule type" value="Genomic_DNA"/>
</dbReference>
<proteinExistence type="predicted"/>
<dbReference type="AlphaFoldDB" id="A0AAD7PA67"/>
<gene>
    <name evidence="2" type="ORF">O6P43_032197</name>
</gene>
<reference evidence="2" key="1">
    <citation type="journal article" date="2023" name="Science">
        <title>Elucidation of the pathway for biosynthesis of saponin adjuvants from the soapbark tree.</title>
        <authorList>
            <person name="Reed J."/>
            <person name="Orme A."/>
            <person name="El-Demerdash A."/>
            <person name="Owen C."/>
            <person name="Martin L.B.B."/>
            <person name="Misra R.C."/>
            <person name="Kikuchi S."/>
            <person name="Rejzek M."/>
            <person name="Martin A.C."/>
            <person name="Harkess A."/>
            <person name="Leebens-Mack J."/>
            <person name="Louveau T."/>
            <person name="Stephenson M.J."/>
            <person name="Osbourn A."/>
        </authorList>
    </citation>
    <scope>NUCLEOTIDE SEQUENCE</scope>
    <source>
        <strain evidence="2">S10</strain>
    </source>
</reference>